<dbReference type="EMBL" id="JPVN01000009">
    <property type="protein sequence ID" value="KGR78896.1"/>
    <property type="molecule type" value="Genomic_DNA"/>
</dbReference>
<accession>A0A0A3I257</accession>
<dbReference type="AlphaFoldDB" id="A0A0A3I257"/>
<keyword evidence="4 7" id="KW-1133">Transmembrane helix</keyword>
<dbReference type="Pfam" id="PF03006">
    <property type="entry name" value="HlyIII"/>
    <property type="match status" value="1"/>
</dbReference>
<keyword evidence="3 7" id="KW-0812">Transmembrane</keyword>
<comment type="subcellular location">
    <subcellularLocation>
        <location evidence="1">Endomembrane system</location>
        <topology evidence="1">Multi-pass membrane protein</topology>
    </subcellularLocation>
</comment>
<organism evidence="8 9">
    <name type="scientific">Ureibacillus manganicus DSM 26584</name>
    <dbReference type="NCBI Taxonomy" id="1384049"/>
    <lineage>
        <taxon>Bacteria</taxon>
        <taxon>Bacillati</taxon>
        <taxon>Bacillota</taxon>
        <taxon>Bacilli</taxon>
        <taxon>Bacillales</taxon>
        <taxon>Caryophanaceae</taxon>
        <taxon>Ureibacillus</taxon>
    </lineage>
</organism>
<dbReference type="OrthoDB" id="9813689at2"/>
<evidence type="ECO:0000256" key="3">
    <source>
        <dbReference type="ARBA" id="ARBA00022692"/>
    </source>
</evidence>
<feature type="binding site" evidence="6">
    <location>
        <position position="70"/>
    </location>
    <ligand>
        <name>Zn(2+)</name>
        <dbReference type="ChEBI" id="CHEBI:29105"/>
    </ligand>
</feature>
<dbReference type="InterPro" id="IPR004254">
    <property type="entry name" value="AdipoR/HlyIII-related"/>
</dbReference>
<reference evidence="8 9" key="1">
    <citation type="submission" date="2014-02" db="EMBL/GenBank/DDBJ databases">
        <title>Draft genome sequence of Lysinibacillus manganicus DSM 26584T.</title>
        <authorList>
            <person name="Zhang F."/>
            <person name="Wang G."/>
            <person name="Zhang L."/>
        </authorList>
    </citation>
    <scope>NUCLEOTIDE SEQUENCE [LARGE SCALE GENOMIC DNA]</scope>
    <source>
        <strain evidence="8 9">DSM 26584</strain>
    </source>
</reference>
<dbReference type="GO" id="GO:0016020">
    <property type="term" value="C:membrane"/>
    <property type="evidence" value="ECO:0007669"/>
    <property type="project" value="InterPro"/>
</dbReference>
<evidence type="ECO:0000313" key="9">
    <source>
        <dbReference type="Proteomes" id="UP000030416"/>
    </source>
</evidence>
<evidence type="ECO:0000256" key="6">
    <source>
        <dbReference type="PIRSR" id="PIRSR604254-1"/>
    </source>
</evidence>
<feature type="transmembrane region" description="Helical" evidence="7">
    <location>
        <begin position="137"/>
        <end position="153"/>
    </location>
</feature>
<feature type="transmembrane region" description="Helical" evidence="7">
    <location>
        <begin position="82"/>
        <end position="104"/>
    </location>
</feature>
<feature type="binding site" evidence="6">
    <location>
        <position position="195"/>
    </location>
    <ligand>
        <name>Zn(2+)</name>
        <dbReference type="ChEBI" id="CHEBI:29105"/>
    </ligand>
</feature>
<proteinExistence type="inferred from homology"/>
<dbReference type="PANTHER" id="PTHR20855">
    <property type="entry name" value="ADIPOR/PROGESTIN RECEPTOR-RELATED"/>
    <property type="match status" value="1"/>
</dbReference>
<feature type="transmembrane region" description="Helical" evidence="7">
    <location>
        <begin position="20"/>
        <end position="41"/>
    </location>
</feature>
<evidence type="ECO:0000256" key="7">
    <source>
        <dbReference type="SAM" id="Phobius"/>
    </source>
</evidence>
<gene>
    <name evidence="8" type="ORF">CD29_09485</name>
</gene>
<keyword evidence="9" id="KW-1185">Reference proteome</keyword>
<keyword evidence="6" id="KW-0479">Metal-binding</keyword>
<comment type="caution">
    <text evidence="8">The sequence shown here is derived from an EMBL/GenBank/DDBJ whole genome shotgun (WGS) entry which is preliminary data.</text>
</comment>
<protein>
    <submittedName>
        <fullName evidence="8">Hemolysin D</fullName>
    </submittedName>
</protein>
<keyword evidence="6" id="KW-0862">Zinc</keyword>
<feature type="transmembrane region" description="Helical" evidence="7">
    <location>
        <begin position="53"/>
        <end position="70"/>
    </location>
</feature>
<dbReference type="GO" id="GO:0012505">
    <property type="term" value="C:endomembrane system"/>
    <property type="evidence" value="ECO:0007669"/>
    <property type="project" value="UniProtKB-SubCell"/>
</dbReference>
<evidence type="ECO:0000256" key="4">
    <source>
        <dbReference type="ARBA" id="ARBA00022989"/>
    </source>
</evidence>
<keyword evidence="5 7" id="KW-0472">Membrane</keyword>
<dbReference type="NCBIfam" id="TIGR01065">
    <property type="entry name" value="hlyIII"/>
    <property type="match status" value="1"/>
</dbReference>
<feature type="binding site" evidence="6">
    <location>
        <position position="191"/>
    </location>
    <ligand>
        <name>Zn(2+)</name>
        <dbReference type="ChEBI" id="CHEBI:29105"/>
    </ligand>
</feature>
<evidence type="ECO:0000256" key="1">
    <source>
        <dbReference type="ARBA" id="ARBA00004127"/>
    </source>
</evidence>
<evidence type="ECO:0000256" key="5">
    <source>
        <dbReference type="ARBA" id="ARBA00023136"/>
    </source>
</evidence>
<dbReference type="GO" id="GO:0046872">
    <property type="term" value="F:metal ion binding"/>
    <property type="evidence" value="ECO:0007669"/>
    <property type="project" value="UniProtKB-KW"/>
</dbReference>
<dbReference type="eggNOG" id="COG1272">
    <property type="taxonomic scope" value="Bacteria"/>
</dbReference>
<feature type="transmembrane region" description="Helical" evidence="7">
    <location>
        <begin position="165"/>
        <end position="184"/>
    </location>
</feature>
<feature type="transmembrane region" description="Helical" evidence="7">
    <location>
        <begin position="193"/>
        <end position="213"/>
    </location>
</feature>
<feature type="transmembrane region" description="Helical" evidence="7">
    <location>
        <begin position="110"/>
        <end position="130"/>
    </location>
</feature>
<dbReference type="RefSeq" id="WP_036185679.1">
    <property type="nucleotide sequence ID" value="NZ_AVDA01000009.1"/>
</dbReference>
<dbReference type="Proteomes" id="UP000030416">
    <property type="component" value="Unassembled WGS sequence"/>
</dbReference>
<name>A0A0A3I257_9BACL</name>
<sequence length="214" mass="24031">MNKTNAFDYKNFKEELWNAITHGLGLLISIPTCVVLIILSAHTGDPVQVVSNSIFGASLVLLFLMSTLLHSMPEKYKKLFSILDHSSIYVLIAGTYTPFLLIAIGGTLGIVLLSIVWGIAIFGIIFKCLFIHKFETFSLILYIMMGWLIIFAIKPLYEFLQFDGFTVLLAGGLLFTFGAIFYMWRKLPFNHAIWHLFVIAGCGCMVTCVIVYLI</sequence>
<dbReference type="InterPro" id="IPR005744">
    <property type="entry name" value="Hy-lIII"/>
</dbReference>
<evidence type="ECO:0000313" key="8">
    <source>
        <dbReference type="EMBL" id="KGR78896.1"/>
    </source>
</evidence>
<comment type="similarity">
    <text evidence="2">Belongs to the UPF0073 (Hly-III) family.</text>
</comment>
<dbReference type="GO" id="GO:0140911">
    <property type="term" value="F:pore-forming activity"/>
    <property type="evidence" value="ECO:0007669"/>
    <property type="project" value="InterPro"/>
</dbReference>
<dbReference type="PANTHER" id="PTHR20855:SF129">
    <property type="entry name" value="HEMOLYSIN-3 HOMOLOG"/>
    <property type="match status" value="1"/>
</dbReference>
<evidence type="ECO:0000256" key="2">
    <source>
        <dbReference type="ARBA" id="ARBA00008488"/>
    </source>
</evidence>